<dbReference type="OrthoDB" id="1641903at2759"/>
<feature type="transmembrane region" description="Helical" evidence="6">
    <location>
        <begin position="205"/>
        <end position="229"/>
    </location>
</feature>
<dbReference type="GeneID" id="20231529"/>
<evidence type="ECO:0000256" key="4">
    <source>
        <dbReference type="ARBA" id="ARBA00022989"/>
    </source>
</evidence>
<dbReference type="CTD" id="20231529"/>
<dbReference type="HOGENOM" id="CLU_017959_5_4_1"/>
<accession>V4AJZ8</accession>
<feature type="transmembrane region" description="Helical" evidence="6">
    <location>
        <begin position="412"/>
        <end position="430"/>
    </location>
</feature>
<sequence length="510" mass="55905">VLYFQQALLPVSTSLSVSLLVAELVCARDDDEIKAQLLSTTFMMAGIATLLMCTLGVGLPIFQGPSSSYVVPLLGLATLKEWRCPSEEMLACQLCTKRSKFLCISRILSILQGSLMVAGGIHILIGLTGLVGVIAKFVGPITIVPALMLAVLYVHRVTVKFAESYWGSAVATTICGVILSLYLAGKKTPIPMWTRKRGFHILWYPLHQVFSILFSVIFGWVLSAILTYVGALSTDHNSVQFYARTDARNQILTNNPWFFFPYPGQFGGYKFDTAAFVGALVATIMSVIDSICDYNACARMCYVPFPPAHAMNRGIFWEGLMSFFAGMTGAGHGTNSYGGNIGAIGVTKVASRRVFQLLALLYILFAILGKLNAAFITIPYSILGGTMILYFGIFIGIVLSQLQFVDLNSTRNLAILGISILIGFMMPYWIEKNPNGIRTGLPEFDRTLTMLAANGVFVAGVIACFLDNTVAGLYNFSIESQMKNRILWCDLCCHIFTIENYKHKINMIAS</sequence>
<evidence type="ECO:0000313" key="8">
    <source>
        <dbReference type="Proteomes" id="UP000030746"/>
    </source>
</evidence>
<comment type="subcellular location">
    <subcellularLocation>
        <location evidence="1">Membrane</location>
        <topology evidence="1">Multi-pass membrane protein</topology>
    </subcellularLocation>
</comment>
<name>V4AJZ8_LOTGI</name>
<dbReference type="Proteomes" id="UP000030746">
    <property type="component" value="Unassembled WGS sequence"/>
</dbReference>
<dbReference type="InterPro" id="IPR006043">
    <property type="entry name" value="NCS2"/>
</dbReference>
<evidence type="ECO:0000256" key="1">
    <source>
        <dbReference type="ARBA" id="ARBA00004141"/>
    </source>
</evidence>
<dbReference type="GO" id="GO:0016020">
    <property type="term" value="C:membrane"/>
    <property type="evidence" value="ECO:0007669"/>
    <property type="project" value="UniProtKB-SubCell"/>
</dbReference>
<feature type="transmembrane region" description="Helical" evidence="6">
    <location>
        <begin position="37"/>
        <end position="62"/>
    </location>
</feature>
<evidence type="ECO:0000313" key="7">
    <source>
        <dbReference type="EMBL" id="ESO95055.1"/>
    </source>
</evidence>
<feature type="transmembrane region" description="Helical" evidence="6">
    <location>
        <begin position="133"/>
        <end position="153"/>
    </location>
</feature>
<keyword evidence="5 6" id="KW-0472">Membrane</keyword>
<proteinExistence type="inferred from homology"/>
<protein>
    <recommendedName>
        <fullName evidence="9">SLC26A/SulP transporter domain-containing protein</fullName>
    </recommendedName>
</protein>
<feature type="transmembrane region" description="Helical" evidence="6">
    <location>
        <begin position="382"/>
        <end position="400"/>
    </location>
</feature>
<organism evidence="7 8">
    <name type="scientific">Lottia gigantea</name>
    <name type="common">Giant owl limpet</name>
    <dbReference type="NCBI Taxonomy" id="225164"/>
    <lineage>
        <taxon>Eukaryota</taxon>
        <taxon>Metazoa</taxon>
        <taxon>Spiralia</taxon>
        <taxon>Lophotrochozoa</taxon>
        <taxon>Mollusca</taxon>
        <taxon>Gastropoda</taxon>
        <taxon>Patellogastropoda</taxon>
        <taxon>Lottioidea</taxon>
        <taxon>Lottiidae</taxon>
        <taxon>Lottia</taxon>
    </lineage>
</organism>
<comment type="similarity">
    <text evidence="2">Belongs to the nucleobase:cation symporter-2 (NCS2) (TC 2.A.40) family.</text>
</comment>
<feature type="transmembrane region" description="Helical" evidence="6">
    <location>
        <begin position="165"/>
        <end position="185"/>
    </location>
</feature>
<reference evidence="7 8" key="1">
    <citation type="journal article" date="2013" name="Nature">
        <title>Insights into bilaterian evolution from three spiralian genomes.</title>
        <authorList>
            <person name="Simakov O."/>
            <person name="Marletaz F."/>
            <person name="Cho S.J."/>
            <person name="Edsinger-Gonzales E."/>
            <person name="Havlak P."/>
            <person name="Hellsten U."/>
            <person name="Kuo D.H."/>
            <person name="Larsson T."/>
            <person name="Lv J."/>
            <person name="Arendt D."/>
            <person name="Savage R."/>
            <person name="Osoegawa K."/>
            <person name="de Jong P."/>
            <person name="Grimwood J."/>
            <person name="Chapman J.A."/>
            <person name="Shapiro H."/>
            <person name="Aerts A."/>
            <person name="Otillar R.P."/>
            <person name="Terry A.Y."/>
            <person name="Boore J.L."/>
            <person name="Grigoriev I.V."/>
            <person name="Lindberg D.R."/>
            <person name="Seaver E.C."/>
            <person name="Weisblat D.A."/>
            <person name="Putnam N.H."/>
            <person name="Rokhsar D.S."/>
        </authorList>
    </citation>
    <scope>NUCLEOTIDE SEQUENCE [LARGE SCALE GENOMIC DNA]</scope>
</reference>
<evidence type="ECO:0000256" key="6">
    <source>
        <dbReference type="SAM" id="Phobius"/>
    </source>
</evidence>
<keyword evidence="4 6" id="KW-1133">Transmembrane helix</keyword>
<dbReference type="STRING" id="225164.V4AJZ8"/>
<dbReference type="EMBL" id="KB201701">
    <property type="protein sequence ID" value="ESO95055.1"/>
    <property type="molecule type" value="Genomic_DNA"/>
</dbReference>
<dbReference type="PANTHER" id="PTHR11119">
    <property type="entry name" value="XANTHINE-URACIL / VITAMIN C PERMEASE FAMILY MEMBER"/>
    <property type="match status" value="1"/>
</dbReference>
<feature type="transmembrane region" description="Helical" evidence="6">
    <location>
        <begin position="107"/>
        <end position="127"/>
    </location>
</feature>
<evidence type="ECO:0008006" key="9">
    <source>
        <dbReference type="Google" id="ProtNLM"/>
    </source>
</evidence>
<evidence type="ECO:0000256" key="2">
    <source>
        <dbReference type="ARBA" id="ARBA00008821"/>
    </source>
</evidence>
<dbReference type="OMA" id="IPDDHEQ"/>
<dbReference type="AlphaFoldDB" id="V4AJZ8"/>
<dbReference type="RefSeq" id="XP_009054254.1">
    <property type="nucleotide sequence ID" value="XM_009056006.1"/>
</dbReference>
<dbReference type="Pfam" id="PF00860">
    <property type="entry name" value="Xan_ur_permease"/>
    <property type="match status" value="1"/>
</dbReference>
<feature type="transmembrane region" description="Helical" evidence="6">
    <location>
        <begin position="357"/>
        <end position="376"/>
    </location>
</feature>
<keyword evidence="3 6" id="KW-0812">Transmembrane</keyword>
<dbReference type="GO" id="GO:0022857">
    <property type="term" value="F:transmembrane transporter activity"/>
    <property type="evidence" value="ECO:0007669"/>
    <property type="project" value="InterPro"/>
</dbReference>
<evidence type="ECO:0000256" key="5">
    <source>
        <dbReference type="ARBA" id="ARBA00023136"/>
    </source>
</evidence>
<evidence type="ECO:0000256" key="3">
    <source>
        <dbReference type="ARBA" id="ARBA00022692"/>
    </source>
</evidence>
<feature type="transmembrane region" description="Helical" evidence="6">
    <location>
        <begin position="450"/>
        <end position="476"/>
    </location>
</feature>
<keyword evidence="8" id="KW-1185">Reference proteome</keyword>
<dbReference type="KEGG" id="lgi:LOTGIDRAFT_117723"/>
<feature type="non-terminal residue" evidence="7">
    <location>
        <position position="1"/>
    </location>
</feature>
<gene>
    <name evidence="7" type="ORF">LOTGIDRAFT_117723</name>
</gene>